<keyword evidence="2" id="KW-0812">Transmembrane</keyword>
<dbReference type="STRING" id="121616.GA0070216_101580"/>
<keyword evidence="2" id="KW-1133">Transmembrane helix</keyword>
<keyword evidence="4" id="KW-1185">Reference proteome</keyword>
<feature type="transmembrane region" description="Helical" evidence="2">
    <location>
        <begin position="405"/>
        <end position="423"/>
    </location>
</feature>
<protein>
    <submittedName>
        <fullName evidence="3">Uncharacterized protein</fullName>
    </submittedName>
</protein>
<dbReference type="AlphaFoldDB" id="A0A1C4UL04"/>
<sequence length="700" mass="73945">MNVDQVRIFGRRLAGVSWRLARHEWTLAALAALLLAVVLTWPTLRDPASTIPQDTGDPTLQAWQVAWGGHALLTNPFQVWHSNTFYPEPYTYAYSDTLLGYAPFGMIGDGPVAAVVRYNLLYLLTHALALFGAYALARQVGAGRAGAAVAGVSFAYAPWKLAQAGHLHVLSIGGIALALAMLARGHGWSLRHGHRPDRVRPGWVVAGWVVAAWQVTLGFGIGLPFAYALGVLCLGSAVTYGVVWWRRRARPAVPRRLLLADLAGGIGFAGVTLAMAVPYFEVVARNPSGRRTVAQIEMFSPPWRGFVTAPPESWLWGERHEAARATLGFPGEMTLLPGVVLLSLAMAGIFFSVWRLRHRLMLAGAALVSMALAAGTTFGGDGNPGYVTLVEHAPGWDGVRTPGRLVLWTTLLLGLLAAGALTVREPASRAARDPQPAPGSTGEQPAEPGAEAELAVGPGAQPALRPAASAVPVESEEEAQAALRPAGSTVPAASAAKVESAVSAGSAVPGESAVAGESAVPAQAQPARPLLRSAAWSGSPAEQAATRESTPKRDGQRWRLARLALVVPLLLVLLEGVNRTPHVPAPEQPAALRGLTGPALVLPSDGIRELHVMLWSTDGFPKVVNGLASFTPQAQERIRAVSMTFPDATSVAYLRQVGLRTVVLLPGWAAGTPWADVATRPVDGLGISREIVGEDVIYRL</sequence>
<evidence type="ECO:0000256" key="2">
    <source>
        <dbReference type="SAM" id="Phobius"/>
    </source>
</evidence>
<feature type="region of interest" description="Disordered" evidence="1">
    <location>
        <begin position="534"/>
        <end position="554"/>
    </location>
</feature>
<feature type="region of interest" description="Disordered" evidence="1">
    <location>
        <begin position="462"/>
        <end position="486"/>
    </location>
</feature>
<feature type="compositionally biased region" description="Low complexity" evidence="1">
    <location>
        <begin position="462"/>
        <end position="473"/>
    </location>
</feature>
<feature type="transmembrane region" description="Helical" evidence="2">
    <location>
        <begin position="335"/>
        <end position="353"/>
    </location>
</feature>
<feature type="transmembrane region" description="Helical" evidence="2">
    <location>
        <begin position="203"/>
        <end position="221"/>
    </location>
</feature>
<keyword evidence="2" id="KW-0472">Membrane</keyword>
<feature type="transmembrane region" description="Helical" evidence="2">
    <location>
        <begin position="142"/>
        <end position="159"/>
    </location>
</feature>
<dbReference type="Proteomes" id="UP000198797">
    <property type="component" value="Unassembled WGS sequence"/>
</dbReference>
<proteinExistence type="predicted"/>
<feature type="transmembrane region" description="Helical" evidence="2">
    <location>
        <begin position="120"/>
        <end position="137"/>
    </location>
</feature>
<organism evidence="3 4">
    <name type="scientific">Micromonospora matsumotoense</name>
    <dbReference type="NCBI Taxonomy" id="121616"/>
    <lineage>
        <taxon>Bacteria</taxon>
        <taxon>Bacillati</taxon>
        <taxon>Actinomycetota</taxon>
        <taxon>Actinomycetes</taxon>
        <taxon>Micromonosporales</taxon>
        <taxon>Micromonosporaceae</taxon>
        <taxon>Micromonospora</taxon>
    </lineage>
</organism>
<dbReference type="RefSeq" id="WP_176738794.1">
    <property type="nucleotide sequence ID" value="NZ_FMCU01000001.1"/>
</dbReference>
<name>A0A1C4UL04_9ACTN</name>
<feature type="transmembrane region" description="Helical" evidence="2">
    <location>
        <begin position="165"/>
        <end position="183"/>
    </location>
</feature>
<dbReference type="EMBL" id="FMCU01000001">
    <property type="protein sequence ID" value="SCE72340.1"/>
    <property type="molecule type" value="Genomic_DNA"/>
</dbReference>
<evidence type="ECO:0000313" key="4">
    <source>
        <dbReference type="Proteomes" id="UP000198797"/>
    </source>
</evidence>
<feature type="transmembrane region" description="Helical" evidence="2">
    <location>
        <begin position="25"/>
        <end position="44"/>
    </location>
</feature>
<feature type="transmembrane region" description="Helical" evidence="2">
    <location>
        <begin position="360"/>
        <end position="379"/>
    </location>
</feature>
<accession>A0A1C4UL04</accession>
<evidence type="ECO:0000256" key="1">
    <source>
        <dbReference type="SAM" id="MobiDB-lite"/>
    </source>
</evidence>
<feature type="region of interest" description="Disordered" evidence="1">
    <location>
        <begin position="425"/>
        <end position="450"/>
    </location>
</feature>
<reference evidence="4" key="1">
    <citation type="submission" date="2016-06" db="EMBL/GenBank/DDBJ databases">
        <authorList>
            <person name="Varghese N."/>
            <person name="Submissions Spin"/>
        </authorList>
    </citation>
    <scope>NUCLEOTIDE SEQUENCE [LARGE SCALE GENOMIC DNA]</scope>
    <source>
        <strain evidence="4">DSM 44100</strain>
    </source>
</reference>
<feature type="transmembrane region" description="Helical" evidence="2">
    <location>
        <begin position="227"/>
        <end position="245"/>
    </location>
</feature>
<feature type="transmembrane region" description="Helical" evidence="2">
    <location>
        <begin position="257"/>
        <end position="280"/>
    </location>
</feature>
<gene>
    <name evidence="3" type="ORF">GA0070216_101580</name>
</gene>
<evidence type="ECO:0000313" key="3">
    <source>
        <dbReference type="EMBL" id="SCE72340.1"/>
    </source>
</evidence>